<dbReference type="RefSeq" id="WP_029727204.1">
    <property type="nucleotide sequence ID" value="NZ_CAJNQI010000009.1"/>
</dbReference>
<dbReference type="EMBL" id="CP120576">
    <property type="protein sequence ID" value="WEY83532.1"/>
    <property type="molecule type" value="Genomic_DNA"/>
</dbReference>
<evidence type="ECO:0000313" key="2">
    <source>
        <dbReference type="Proteomes" id="UP001214898"/>
    </source>
</evidence>
<name>A0AAX3RK63_BACIU</name>
<accession>A0AAX3RK63</accession>
<proteinExistence type="predicted"/>
<dbReference type="Proteomes" id="UP001214898">
    <property type="component" value="Chromosome"/>
</dbReference>
<organism evidence="1 2">
    <name type="scientific">Bacillus subtilis</name>
    <dbReference type="NCBI Taxonomy" id="1423"/>
    <lineage>
        <taxon>Bacteria</taxon>
        <taxon>Bacillati</taxon>
        <taxon>Bacillota</taxon>
        <taxon>Bacilli</taxon>
        <taxon>Bacillales</taxon>
        <taxon>Bacillaceae</taxon>
        <taxon>Bacillus</taxon>
    </lineage>
</organism>
<protein>
    <submittedName>
        <fullName evidence="1">Uncharacterized protein</fullName>
    </submittedName>
</protein>
<sequence length="182" mass="21558">MKIRNNINQKLKIRINKCIDLLDTEYKKLNFTIDPYISANRLEYERKNKPDLSEETYEQILNGSEVVSGITLGEKKRIKIFLFIYENLETDANEVLGLIGNIYHEIRHGWQIEHKLFDDEIGITKIDGNLETYFGQVAEKDAYTFQLEQMQKNANKILEIFNINDRVQYYTLKEEIMDIINQ</sequence>
<dbReference type="AlphaFoldDB" id="A0AAX3RK63"/>
<gene>
    <name evidence="1" type="ORF">P5633_14095</name>
</gene>
<evidence type="ECO:0000313" key="1">
    <source>
        <dbReference type="EMBL" id="WEY83532.1"/>
    </source>
</evidence>
<reference evidence="1" key="1">
    <citation type="submission" date="2025-02" db="EMBL/GenBank/DDBJ databases">
        <title>Complete genome sequences of 52 Bacillus and Priestia strains isolated from West-African fermentations and 26 reference strains from the DSMZ collection.</title>
        <authorList>
            <person name="Wiedenbein E.S."/>
            <person name="Canoy T.S."/>
            <person name="Hui Y."/>
            <person name="Parkouda C."/>
            <person name="Dawende C."/>
            <person name="Ametefe E."/>
            <person name="Jespersen L."/>
            <person name="Nielsen D.S."/>
        </authorList>
    </citation>
    <scope>NUCLEOTIDE SEQUENCE</scope>
    <source>
        <strain evidence="1">PRO56</strain>
    </source>
</reference>